<dbReference type="Proteomes" id="UP000053820">
    <property type="component" value="Unassembled WGS sequence"/>
</dbReference>
<organism evidence="3 4">
    <name type="scientific">Hydnomerulius pinastri MD-312</name>
    <dbReference type="NCBI Taxonomy" id="994086"/>
    <lineage>
        <taxon>Eukaryota</taxon>
        <taxon>Fungi</taxon>
        <taxon>Dikarya</taxon>
        <taxon>Basidiomycota</taxon>
        <taxon>Agaricomycotina</taxon>
        <taxon>Agaricomycetes</taxon>
        <taxon>Agaricomycetidae</taxon>
        <taxon>Boletales</taxon>
        <taxon>Boletales incertae sedis</taxon>
        <taxon>Leucogyrophana</taxon>
    </lineage>
</organism>
<proteinExistence type="predicted"/>
<evidence type="ECO:0000256" key="1">
    <source>
        <dbReference type="SAM" id="MobiDB-lite"/>
    </source>
</evidence>
<feature type="compositionally biased region" description="Polar residues" evidence="1">
    <location>
        <begin position="28"/>
        <end position="46"/>
    </location>
</feature>
<dbReference type="Pfam" id="PF01693">
    <property type="entry name" value="Cauli_VI"/>
    <property type="match status" value="1"/>
</dbReference>
<reference evidence="3 4" key="1">
    <citation type="submission" date="2014-04" db="EMBL/GenBank/DDBJ databases">
        <title>Evolutionary Origins and Diversification of the Mycorrhizal Mutualists.</title>
        <authorList>
            <consortium name="DOE Joint Genome Institute"/>
            <consortium name="Mycorrhizal Genomics Consortium"/>
            <person name="Kohler A."/>
            <person name="Kuo A."/>
            <person name="Nagy L.G."/>
            <person name="Floudas D."/>
            <person name="Copeland A."/>
            <person name="Barry K.W."/>
            <person name="Cichocki N."/>
            <person name="Veneault-Fourrey C."/>
            <person name="LaButti K."/>
            <person name="Lindquist E.A."/>
            <person name="Lipzen A."/>
            <person name="Lundell T."/>
            <person name="Morin E."/>
            <person name="Murat C."/>
            <person name="Riley R."/>
            <person name="Ohm R."/>
            <person name="Sun H."/>
            <person name="Tunlid A."/>
            <person name="Henrissat B."/>
            <person name="Grigoriev I.V."/>
            <person name="Hibbett D.S."/>
            <person name="Martin F."/>
        </authorList>
    </citation>
    <scope>NUCLEOTIDE SEQUENCE [LARGE SCALE GENOMIC DNA]</scope>
    <source>
        <strain evidence="3 4">MD-312</strain>
    </source>
</reference>
<dbReference type="Gene3D" id="3.40.970.10">
    <property type="entry name" value="Ribonuclease H1, N-terminal domain"/>
    <property type="match status" value="1"/>
</dbReference>
<dbReference type="EMBL" id="KN839910">
    <property type="protein sequence ID" value="KIJ58806.1"/>
    <property type="molecule type" value="Genomic_DNA"/>
</dbReference>
<dbReference type="SUPFAM" id="SSF55658">
    <property type="entry name" value="L9 N-domain-like"/>
    <property type="match status" value="1"/>
</dbReference>
<keyword evidence="4" id="KW-1185">Reference proteome</keyword>
<name>A0A0C9W7H1_9AGAM</name>
<protein>
    <recommendedName>
        <fullName evidence="2">Ribonuclease H1 N-terminal domain-containing protein</fullName>
    </recommendedName>
</protein>
<dbReference type="HOGENOM" id="CLU_1261663_0_0_1"/>
<sequence length="222" mass="24295">MPRTQASDHSSTNAASSEPESPPKGETITRTSVITETSVMKSTMKTVNKRAANEAATRTPTQHRVSSMTQRSPAPSTPGSFPRQASTLQTPSRSPPSTGSLGYPAGIPHPRAITIPTSRRIKKFYVITVGQEVGIFFNWNDVGQRVNYISGALHQSYNTFQEALDHYTDAYERGELRIKVLPNSRFGAGHAAATSQVDNFEDVEYWQEVDDLLGLVNSLNLA</sequence>
<dbReference type="OrthoDB" id="2658750at2759"/>
<dbReference type="InterPro" id="IPR011320">
    <property type="entry name" value="RNase_H1_N"/>
</dbReference>
<evidence type="ECO:0000259" key="2">
    <source>
        <dbReference type="Pfam" id="PF01693"/>
    </source>
</evidence>
<dbReference type="InterPro" id="IPR037056">
    <property type="entry name" value="RNase_H1_N_sf"/>
</dbReference>
<gene>
    <name evidence="3" type="ORF">HYDPIDRAFT_33819</name>
</gene>
<feature type="region of interest" description="Disordered" evidence="1">
    <location>
        <begin position="1"/>
        <end position="108"/>
    </location>
</feature>
<feature type="compositionally biased region" description="Polar residues" evidence="1">
    <location>
        <begin position="56"/>
        <end position="100"/>
    </location>
</feature>
<dbReference type="AlphaFoldDB" id="A0A0C9W7H1"/>
<feature type="compositionally biased region" description="Polar residues" evidence="1">
    <location>
        <begin position="1"/>
        <end position="19"/>
    </location>
</feature>
<evidence type="ECO:0000313" key="4">
    <source>
        <dbReference type="Proteomes" id="UP000053820"/>
    </source>
</evidence>
<accession>A0A0C9W7H1</accession>
<evidence type="ECO:0000313" key="3">
    <source>
        <dbReference type="EMBL" id="KIJ58806.1"/>
    </source>
</evidence>
<feature type="domain" description="Ribonuclease H1 N-terminal" evidence="2">
    <location>
        <begin position="123"/>
        <end position="164"/>
    </location>
</feature>
<dbReference type="InterPro" id="IPR009027">
    <property type="entry name" value="Ribosomal_bL9/RNase_H1_N"/>
</dbReference>